<comment type="cofactor">
    <cofactor evidence="16">
        <name>FMN</name>
        <dbReference type="ChEBI" id="CHEBI:58210"/>
    </cofactor>
</comment>
<dbReference type="PANTHER" id="PTHR37838:SF1">
    <property type="entry name" value="NA(+)-TRANSLOCATING NADH-QUINONE REDUCTASE SUBUNIT C"/>
    <property type="match status" value="1"/>
</dbReference>
<evidence type="ECO:0000256" key="12">
    <source>
        <dbReference type="ARBA" id="ARBA00023065"/>
    </source>
</evidence>
<dbReference type="STRING" id="683124.SAMN05444337_0591"/>
<dbReference type="GO" id="GO:0010181">
    <property type="term" value="F:FMN binding"/>
    <property type="evidence" value="ECO:0007669"/>
    <property type="project" value="UniProtKB-UniRule"/>
</dbReference>
<evidence type="ECO:0000256" key="15">
    <source>
        <dbReference type="ARBA" id="ARBA00023201"/>
    </source>
</evidence>
<feature type="transmembrane region" description="Helical" evidence="16">
    <location>
        <begin position="12"/>
        <end position="33"/>
    </location>
</feature>
<evidence type="ECO:0000313" key="18">
    <source>
        <dbReference type="EMBL" id="SHI70308.1"/>
    </source>
</evidence>
<dbReference type="NCBIfam" id="TIGR01938">
    <property type="entry name" value="nqrC"/>
    <property type="match status" value="1"/>
</dbReference>
<evidence type="ECO:0000256" key="13">
    <source>
        <dbReference type="ARBA" id="ARBA00023075"/>
    </source>
</evidence>
<feature type="domain" description="FMN-binding" evidence="17">
    <location>
        <begin position="129"/>
        <end position="232"/>
    </location>
</feature>
<organism evidence="18 19">
    <name type="scientific">Flavobacterium haoranii</name>
    <dbReference type="NCBI Taxonomy" id="683124"/>
    <lineage>
        <taxon>Bacteria</taxon>
        <taxon>Pseudomonadati</taxon>
        <taxon>Bacteroidota</taxon>
        <taxon>Flavobacteriia</taxon>
        <taxon>Flavobacteriales</taxon>
        <taxon>Flavobacteriaceae</taxon>
        <taxon>Flavobacterium</taxon>
    </lineage>
</organism>
<evidence type="ECO:0000256" key="10">
    <source>
        <dbReference type="ARBA" id="ARBA00023027"/>
    </source>
</evidence>
<dbReference type="SMART" id="SM00900">
    <property type="entry name" value="FMN_bind"/>
    <property type="match status" value="1"/>
</dbReference>
<dbReference type="InterPro" id="IPR007329">
    <property type="entry name" value="FMN-bd"/>
</dbReference>
<keyword evidence="11 16" id="KW-0915">Sodium</keyword>
<evidence type="ECO:0000256" key="5">
    <source>
        <dbReference type="ARBA" id="ARBA00022630"/>
    </source>
</evidence>
<accession>A0A1M6DB88</accession>
<keyword evidence="15 16" id="KW-0739">Sodium transport</keyword>
<evidence type="ECO:0000256" key="16">
    <source>
        <dbReference type="HAMAP-Rule" id="MF_00427"/>
    </source>
</evidence>
<dbReference type="HAMAP" id="MF_00427">
    <property type="entry name" value="NqrC"/>
    <property type="match status" value="1"/>
</dbReference>
<name>A0A1M6DB88_9FLAO</name>
<keyword evidence="10 16" id="KW-0520">NAD</keyword>
<dbReference type="GO" id="GO:0016655">
    <property type="term" value="F:oxidoreductase activity, acting on NAD(P)H, quinone or similar compound as acceptor"/>
    <property type="evidence" value="ECO:0007669"/>
    <property type="project" value="UniProtKB-UniRule"/>
</dbReference>
<evidence type="ECO:0000256" key="4">
    <source>
        <dbReference type="ARBA" id="ARBA00022553"/>
    </source>
</evidence>
<keyword evidence="3" id="KW-0997">Cell inner membrane</keyword>
<comment type="caution">
    <text evidence="16">Lacks conserved residue(s) required for the propagation of feature annotation.</text>
</comment>
<dbReference type="RefSeq" id="WP_072781512.1">
    <property type="nucleotide sequence ID" value="NZ_CP045292.1"/>
</dbReference>
<keyword evidence="19" id="KW-1185">Reference proteome</keyword>
<evidence type="ECO:0000256" key="7">
    <source>
        <dbReference type="ARBA" id="ARBA00022692"/>
    </source>
</evidence>
<comment type="subunit">
    <text evidence="16">Composed of six subunits; NqrA, NqrB, NqrC, NqrD, NqrE and NqrF.</text>
</comment>
<evidence type="ECO:0000259" key="17">
    <source>
        <dbReference type="SMART" id="SM00900"/>
    </source>
</evidence>
<comment type="similarity">
    <text evidence="16">Belongs to the NqrC family.</text>
</comment>
<keyword evidence="2 16" id="KW-1003">Cell membrane</keyword>
<evidence type="ECO:0000256" key="1">
    <source>
        <dbReference type="ARBA" id="ARBA00022448"/>
    </source>
</evidence>
<evidence type="ECO:0000256" key="2">
    <source>
        <dbReference type="ARBA" id="ARBA00022475"/>
    </source>
</evidence>
<dbReference type="PANTHER" id="PTHR37838">
    <property type="entry name" value="NA(+)-TRANSLOCATING NADH-QUINONE REDUCTASE SUBUNIT C"/>
    <property type="match status" value="1"/>
</dbReference>
<evidence type="ECO:0000256" key="3">
    <source>
        <dbReference type="ARBA" id="ARBA00022519"/>
    </source>
</evidence>
<evidence type="ECO:0000313" key="19">
    <source>
        <dbReference type="Proteomes" id="UP000184232"/>
    </source>
</evidence>
<comment type="function">
    <text evidence="16">NQR complex catalyzes the reduction of ubiquinone-1 to ubiquinol by two successive reactions, coupled with the transport of Na(+) ions from the cytoplasm to the periplasm. NqrA to NqrE are probably involved in the second step, the conversion of ubisemiquinone to ubiquinol.</text>
</comment>
<feature type="modified residue" description="FMN phosphoryl threonine" evidence="16">
    <location>
        <position position="215"/>
    </location>
</feature>
<dbReference type="GO" id="GO:0006814">
    <property type="term" value="P:sodium ion transport"/>
    <property type="evidence" value="ECO:0007669"/>
    <property type="project" value="UniProtKB-UniRule"/>
</dbReference>
<evidence type="ECO:0000256" key="9">
    <source>
        <dbReference type="ARBA" id="ARBA00022989"/>
    </source>
</evidence>
<evidence type="ECO:0000256" key="14">
    <source>
        <dbReference type="ARBA" id="ARBA00023136"/>
    </source>
</evidence>
<keyword evidence="6 16" id="KW-0288">FMN</keyword>
<dbReference type="Proteomes" id="UP000184232">
    <property type="component" value="Unassembled WGS sequence"/>
</dbReference>
<reference evidence="18 19" key="1">
    <citation type="submission" date="2016-11" db="EMBL/GenBank/DDBJ databases">
        <authorList>
            <person name="Jaros S."/>
            <person name="Januszkiewicz K."/>
            <person name="Wedrychowicz H."/>
        </authorList>
    </citation>
    <scope>NUCLEOTIDE SEQUENCE [LARGE SCALE GENOMIC DNA]</scope>
    <source>
        <strain evidence="18 19">DSM 22807</strain>
    </source>
</reference>
<keyword evidence="8 16" id="KW-1278">Translocase</keyword>
<dbReference type="InterPro" id="IPR010204">
    <property type="entry name" value="NqrC"/>
</dbReference>
<protein>
    <recommendedName>
        <fullName evidence="16">Na(+)-translocating NADH-quinone reductase subunit C</fullName>
        <shortName evidence="16">Na(+)-NQR subunit C</shortName>
        <shortName evidence="16">Na(+)-translocating NQR subunit C</shortName>
        <ecNumber evidence="16">7.2.1.1</ecNumber>
    </recommendedName>
    <alternativeName>
        <fullName evidence="16">NQR complex subunit C</fullName>
    </alternativeName>
    <alternativeName>
        <fullName evidence="16">NQR-1 subunit C</fullName>
    </alternativeName>
</protein>
<proteinExistence type="inferred from homology"/>
<keyword evidence="12 16" id="KW-0406">Ion transport</keyword>
<dbReference type="GO" id="GO:0005886">
    <property type="term" value="C:plasma membrane"/>
    <property type="evidence" value="ECO:0007669"/>
    <property type="project" value="UniProtKB-SubCell"/>
</dbReference>
<keyword evidence="7 16" id="KW-0812">Transmembrane</keyword>
<keyword evidence="1 16" id="KW-0813">Transport</keyword>
<evidence type="ECO:0000256" key="6">
    <source>
        <dbReference type="ARBA" id="ARBA00022643"/>
    </source>
</evidence>
<dbReference type="Pfam" id="PF04205">
    <property type="entry name" value="FMN_bind"/>
    <property type="match status" value="1"/>
</dbReference>
<dbReference type="EMBL" id="FQZH01000001">
    <property type="protein sequence ID" value="SHI70308.1"/>
    <property type="molecule type" value="Genomic_DNA"/>
</dbReference>
<dbReference type="AlphaFoldDB" id="A0A1M6DB88"/>
<keyword evidence="5 16" id="KW-0285">Flavoprotein</keyword>
<sequence>MSTKRTDSNVYTLVFAVILVVVVGSLLAFFANATSEMRKNNDKVKTQMDILSAMGVDANRSNATELFQTYIKKQFVIEGTTATENDEAYLIDVKKEQDAAKAGKTQRLPMFVSEKDGKTIYIIPVRGNGLWDAIWGYVALNDDLKSINGVFFDHKGETPGLGANITENFFKDDFKGEMIYDTNGNYKSVEISKSNADPNNQDKTDNQVDAISGATITGNGVGAMLKKGISLYLPYFETLKK</sequence>
<gene>
    <name evidence="16" type="primary">nqrC</name>
    <name evidence="18" type="ORF">SAMN05444337_0591</name>
</gene>
<keyword evidence="14 16" id="KW-0472">Membrane</keyword>
<keyword evidence="13 16" id="KW-0830">Ubiquinone</keyword>
<comment type="subcellular location">
    <subcellularLocation>
        <location evidence="16">Cell membrane</location>
        <topology evidence="16">Single-pass membrane protein</topology>
    </subcellularLocation>
</comment>
<dbReference type="EC" id="7.2.1.1" evidence="16"/>
<dbReference type="OrthoDB" id="9813828at2"/>
<evidence type="ECO:0000256" key="8">
    <source>
        <dbReference type="ARBA" id="ARBA00022967"/>
    </source>
</evidence>
<comment type="catalytic activity">
    <reaction evidence="16">
        <text>a ubiquinone + n Na(+)(in) + NADH + H(+) = a ubiquinol + n Na(+)(out) + NAD(+)</text>
        <dbReference type="Rhea" id="RHEA:47748"/>
        <dbReference type="Rhea" id="RHEA-COMP:9565"/>
        <dbReference type="Rhea" id="RHEA-COMP:9566"/>
        <dbReference type="ChEBI" id="CHEBI:15378"/>
        <dbReference type="ChEBI" id="CHEBI:16389"/>
        <dbReference type="ChEBI" id="CHEBI:17976"/>
        <dbReference type="ChEBI" id="CHEBI:29101"/>
        <dbReference type="ChEBI" id="CHEBI:57540"/>
        <dbReference type="ChEBI" id="CHEBI:57945"/>
        <dbReference type="EC" id="7.2.1.1"/>
    </reaction>
</comment>
<keyword evidence="4 16" id="KW-0597">Phosphoprotein</keyword>
<keyword evidence="9 16" id="KW-1133">Transmembrane helix</keyword>
<evidence type="ECO:0000256" key="11">
    <source>
        <dbReference type="ARBA" id="ARBA00023053"/>
    </source>
</evidence>